<accession>A0ABW0NTE8</accession>
<evidence type="ECO:0000256" key="1">
    <source>
        <dbReference type="ARBA" id="ARBA00023125"/>
    </source>
</evidence>
<feature type="domain" description="HTH tetR-type" evidence="3">
    <location>
        <begin position="7"/>
        <end position="67"/>
    </location>
</feature>
<reference evidence="5" key="1">
    <citation type="journal article" date="2019" name="Int. J. Syst. Evol. Microbiol.">
        <title>The Global Catalogue of Microorganisms (GCM) 10K type strain sequencing project: providing services to taxonomists for standard genome sequencing and annotation.</title>
        <authorList>
            <consortium name="The Broad Institute Genomics Platform"/>
            <consortium name="The Broad Institute Genome Sequencing Center for Infectious Disease"/>
            <person name="Wu L."/>
            <person name="Ma J."/>
        </authorList>
    </citation>
    <scope>NUCLEOTIDE SEQUENCE [LARGE SCALE GENOMIC DNA]</scope>
    <source>
        <strain evidence="5">CGMCC 4.6997</strain>
    </source>
</reference>
<organism evidence="4 5">
    <name type="scientific">Lysinimonas soli</name>
    <dbReference type="NCBI Taxonomy" id="1074233"/>
    <lineage>
        <taxon>Bacteria</taxon>
        <taxon>Bacillati</taxon>
        <taxon>Actinomycetota</taxon>
        <taxon>Actinomycetes</taxon>
        <taxon>Micrococcales</taxon>
        <taxon>Microbacteriaceae</taxon>
        <taxon>Lysinimonas</taxon>
    </lineage>
</organism>
<dbReference type="InterPro" id="IPR050109">
    <property type="entry name" value="HTH-type_TetR-like_transc_reg"/>
</dbReference>
<dbReference type="PANTHER" id="PTHR30055:SF222">
    <property type="entry name" value="REGULATORY PROTEIN"/>
    <property type="match status" value="1"/>
</dbReference>
<gene>
    <name evidence="4" type="ORF">ACFPJ4_09655</name>
</gene>
<dbReference type="SUPFAM" id="SSF48498">
    <property type="entry name" value="Tetracyclin repressor-like, C-terminal domain"/>
    <property type="match status" value="1"/>
</dbReference>
<dbReference type="SUPFAM" id="SSF46689">
    <property type="entry name" value="Homeodomain-like"/>
    <property type="match status" value="1"/>
</dbReference>
<sequence>MSRPRSDQRRTGILDAATRVIASRGLGAAATAAIAKEAGVSNGSLFLYFESKSTLLNELYVQLKAEVGDAAMADMPDQGSTRDLVRHMWKRWLRWATSNPEKRRTLAQLEVTDEISLESHELVRDGQRLMSELIERSRAGGPMKDEPVSFVLLVVGAIADTTMDVMIRDPDGADARSDAAFEAMWRVLAG</sequence>
<keyword evidence="5" id="KW-1185">Reference proteome</keyword>
<comment type="caution">
    <text evidence="4">The sequence shown here is derived from an EMBL/GenBank/DDBJ whole genome shotgun (WGS) entry which is preliminary data.</text>
</comment>
<keyword evidence="1 2" id="KW-0238">DNA-binding</keyword>
<dbReference type="InterPro" id="IPR036271">
    <property type="entry name" value="Tet_transcr_reg_TetR-rel_C_sf"/>
</dbReference>
<protein>
    <submittedName>
        <fullName evidence="4">TetR/AcrR family transcriptional regulator</fullName>
    </submittedName>
</protein>
<dbReference type="InterPro" id="IPR009057">
    <property type="entry name" value="Homeodomain-like_sf"/>
</dbReference>
<dbReference type="InterPro" id="IPR001647">
    <property type="entry name" value="HTH_TetR"/>
</dbReference>
<dbReference type="PANTHER" id="PTHR30055">
    <property type="entry name" value="HTH-TYPE TRANSCRIPTIONAL REGULATOR RUTR"/>
    <property type="match status" value="1"/>
</dbReference>
<dbReference type="RefSeq" id="WP_386740194.1">
    <property type="nucleotide sequence ID" value="NZ_JBHSMG010000002.1"/>
</dbReference>
<dbReference type="Pfam" id="PF00440">
    <property type="entry name" value="TetR_N"/>
    <property type="match status" value="1"/>
</dbReference>
<dbReference type="PRINTS" id="PR00455">
    <property type="entry name" value="HTHTETR"/>
</dbReference>
<dbReference type="Proteomes" id="UP001596039">
    <property type="component" value="Unassembled WGS sequence"/>
</dbReference>
<proteinExistence type="predicted"/>
<evidence type="ECO:0000313" key="4">
    <source>
        <dbReference type="EMBL" id="MFC5502502.1"/>
    </source>
</evidence>
<evidence type="ECO:0000313" key="5">
    <source>
        <dbReference type="Proteomes" id="UP001596039"/>
    </source>
</evidence>
<evidence type="ECO:0000256" key="2">
    <source>
        <dbReference type="PROSITE-ProRule" id="PRU00335"/>
    </source>
</evidence>
<name>A0ABW0NTE8_9MICO</name>
<dbReference type="Gene3D" id="1.10.357.10">
    <property type="entry name" value="Tetracycline Repressor, domain 2"/>
    <property type="match status" value="1"/>
</dbReference>
<dbReference type="EMBL" id="JBHSMG010000002">
    <property type="protein sequence ID" value="MFC5502502.1"/>
    <property type="molecule type" value="Genomic_DNA"/>
</dbReference>
<dbReference type="PROSITE" id="PS50977">
    <property type="entry name" value="HTH_TETR_2"/>
    <property type="match status" value="1"/>
</dbReference>
<evidence type="ECO:0000259" key="3">
    <source>
        <dbReference type="PROSITE" id="PS50977"/>
    </source>
</evidence>
<feature type="DNA-binding region" description="H-T-H motif" evidence="2">
    <location>
        <begin position="30"/>
        <end position="49"/>
    </location>
</feature>